<evidence type="ECO:0000313" key="1">
    <source>
        <dbReference type="EMBL" id="OGK02314.1"/>
    </source>
</evidence>
<proteinExistence type="predicted"/>
<evidence type="ECO:0000313" key="2">
    <source>
        <dbReference type="Proteomes" id="UP000179243"/>
    </source>
</evidence>
<reference evidence="1 2" key="1">
    <citation type="journal article" date="2016" name="Nat. Commun.">
        <title>Thousands of microbial genomes shed light on interconnected biogeochemical processes in an aquifer system.</title>
        <authorList>
            <person name="Anantharaman K."/>
            <person name="Brown C.T."/>
            <person name="Hug L.A."/>
            <person name="Sharon I."/>
            <person name="Castelle C.J."/>
            <person name="Probst A.J."/>
            <person name="Thomas B.C."/>
            <person name="Singh A."/>
            <person name="Wilkins M.J."/>
            <person name="Karaoz U."/>
            <person name="Brodie E.L."/>
            <person name="Williams K.H."/>
            <person name="Hubbard S.S."/>
            <person name="Banfield J.F."/>
        </authorList>
    </citation>
    <scope>NUCLEOTIDE SEQUENCE [LARGE SCALE GENOMIC DNA]</scope>
</reference>
<dbReference type="Proteomes" id="UP000179243">
    <property type="component" value="Unassembled WGS sequence"/>
</dbReference>
<accession>A0A1F7F6M2</accession>
<comment type="caution">
    <text evidence="1">The sequence shown here is derived from an EMBL/GenBank/DDBJ whole genome shotgun (WGS) entry which is preliminary data.</text>
</comment>
<dbReference type="AlphaFoldDB" id="A0A1F7F6M2"/>
<gene>
    <name evidence="1" type="ORF">A2519_16400</name>
</gene>
<sequence>MAGQIKRLIDTIITQRAKGNTTIMYTTKAKLTLKGVNPDLFSDTSADDPETINRLKGIAAELGVTIA</sequence>
<organism evidence="1 2">
    <name type="scientific">Candidatus Raymondbacteria bacterium RIFOXYD12_FULL_49_13</name>
    <dbReference type="NCBI Taxonomy" id="1817890"/>
    <lineage>
        <taxon>Bacteria</taxon>
        <taxon>Raymondiibacteriota</taxon>
    </lineage>
</organism>
<name>A0A1F7F6M2_UNCRA</name>
<protein>
    <submittedName>
        <fullName evidence="1">Uncharacterized protein</fullName>
    </submittedName>
</protein>
<dbReference type="EMBL" id="MFYX01000110">
    <property type="protein sequence ID" value="OGK02314.1"/>
    <property type="molecule type" value="Genomic_DNA"/>
</dbReference>